<dbReference type="Gene3D" id="2.30.30.1210">
    <property type="entry name" value="Domain of unknown function DUF1541"/>
    <property type="match status" value="1"/>
</dbReference>
<sequence length="179" mass="19499">MKFFGANMLIIVLILSGCAENEGIAEENDANVYMNVSSSSEVPKYLRADETPTYPVGSQVIINANHMPGMEGATATIVGAYKTTAYKVTYIPKTVGDPVKHYKWVIHEEIGNAGIAPFEPGDHVLLHVDHAEGMDGAGATIESAKPTTVYMVNFLNTKTGSEVKNYQWVTEDELSLMKK</sequence>
<dbReference type="InterPro" id="IPR011438">
    <property type="entry name" value="DUF1541"/>
</dbReference>
<evidence type="ECO:0000259" key="1">
    <source>
        <dbReference type="Pfam" id="PF07563"/>
    </source>
</evidence>
<reference evidence="2 3" key="1">
    <citation type="submission" date="2014-07" db="EMBL/GenBank/DDBJ databases">
        <authorList>
            <person name="Wibberg Daniel"/>
        </authorList>
    </citation>
    <scope>NUCLEOTIDE SEQUENCE [LARGE SCALE GENOMIC DNA]</scope>
</reference>
<name>A0A090IS35_9BACI</name>
<dbReference type="Proteomes" id="UP000040576">
    <property type="component" value="Unassembled WGS sequence"/>
</dbReference>
<dbReference type="RefSeq" id="WP_034768738.1">
    <property type="nucleotide sequence ID" value="NZ_CCRF01000036.1"/>
</dbReference>
<dbReference type="Pfam" id="PF07563">
    <property type="entry name" value="DUF1541"/>
    <property type="match status" value="2"/>
</dbReference>
<dbReference type="EMBL" id="CCRF01000036">
    <property type="protein sequence ID" value="CEE00861.1"/>
    <property type="molecule type" value="Genomic_DNA"/>
</dbReference>
<feature type="domain" description="DUF1541" evidence="1">
    <location>
        <begin position="120"/>
        <end position="171"/>
    </location>
</feature>
<organism evidence="2 3">
    <name type="scientific">Caldibacillus thermoamylovorans</name>
    <dbReference type="NCBI Taxonomy" id="35841"/>
    <lineage>
        <taxon>Bacteria</taxon>
        <taxon>Bacillati</taxon>
        <taxon>Bacillota</taxon>
        <taxon>Bacilli</taxon>
        <taxon>Bacillales</taxon>
        <taxon>Bacillaceae</taxon>
        <taxon>Caldibacillus</taxon>
    </lineage>
</organism>
<accession>A0A090IS35</accession>
<feature type="domain" description="DUF1541" evidence="1">
    <location>
        <begin position="56"/>
        <end position="107"/>
    </location>
</feature>
<dbReference type="AlphaFoldDB" id="A0A090IS35"/>
<proteinExistence type="predicted"/>
<evidence type="ECO:0000313" key="3">
    <source>
        <dbReference type="Proteomes" id="UP000040576"/>
    </source>
</evidence>
<keyword evidence="3" id="KW-1185">Reference proteome</keyword>
<evidence type="ECO:0000313" key="2">
    <source>
        <dbReference type="EMBL" id="CEE00861.1"/>
    </source>
</evidence>
<gene>
    <name evidence="2" type="ORF">BT1A1_1029</name>
</gene>
<dbReference type="PROSITE" id="PS51257">
    <property type="entry name" value="PROKAR_LIPOPROTEIN"/>
    <property type="match status" value="1"/>
</dbReference>
<protein>
    <recommendedName>
        <fullName evidence="1">DUF1541 domain-containing protein</fullName>
    </recommendedName>
</protein>